<dbReference type="AlphaFoldDB" id="A0A6A7BV68"/>
<keyword evidence="2" id="KW-0472">Membrane</keyword>
<sequence length="327" mass="35729">MAMLRSAASRSLLRSFAASGAQASPALRQQPRSHVCTLSQRPLKLRVNHALVLTRKYAMDNIDRKAEEALENKPMSNDPSLVSATSSTHELSEELAKKKANEPNTAAGIKGEFDTIIDTFSMKEVPSQAITVGMAGVLPYLATSLSTAFCASEINTAAHAGTGYFMTAQSAELLLHAIEPIQVGFGAVIISFLGAIHWGLEWAAFGGSHGYRRYAIGVLSTAAAWPTLLLPVESALISQFLIFNFLYYADARASRRGWAPPWYGIYRFVLTFIVGGSLVVSLIARSHIAHMIDRPEGWGDRLTRLTEQQGVLEAEEEEARRKYLADE</sequence>
<evidence type="ECO:0000313" key="4">
    <source>
        <dbReference type="Proteomes" id="UP000799421"/>
    </source>
</evidence>
<keyword evidence="2" id="KW-1133">Transmembrane helix</keyword>
<feature type="region of interest" description="Disordered" evidence="1">
    <location>
        <begin position="69"/>
        <end position="89"/>
    </location>
</feature>
<dbReference type="PANTHER" id="PTHR15887:SF1">
    <property type="entry name" value="TRANSMEMBRANE PROTEIN 69"/>
    <property type="match status" value="1"/>
</dbReference>
<keyword evidence="2" id="KW-0812">Transmembrane</keyword>
<reference evidence="3" key="1">
    <citation type="journal article" date="2020" name="Stud. Mycol.">
        <title>101 Dothideomycetes genomes: a test case for predicting lifestyles and emergence of pathogens.</title>
        <authorList>
            <person name="Haridas S."/>
            <person name="Albert R."/>
            <person name="Binder M."/>
            <person name="Bloem J."/>
            <person name="Labutti K."/>
            <person name="Salamov A."/>
            <person name="Andreopoulos B."/>
            <person name="Baker S."/>
            <person name="Barry K."/>
            <person name="Bills G."/>
            <person name="Bluhm B."/>
            <person name="Cannon C."/>
            <person name="Castanera R."/>
            <person name="Culley D."/>
            <person name="Daum C."/>
            <person name="Ezra D."/>
            <person name="Gonzalez J."/>
            <person name="Henrissat B."/>
            <person name="Kuo A."/>
            <person name="Liang C."/>
            <person name="Lipzen A."/>
            <person name="Lutzoni F."/>
            <person name="Magnuson J."/>
            <person name="Mondo S."/>
            <person name="Nolan M."/>
            <person name="Ohm R."/>
            <person name="Pangilinan J."/>
            <person name="Park H.-J."/>
            <person name="Ramirez L."/>
            <person name="Alfaro M."/>
            <person name="Sun H."/>
            <person name="Tritt A."/>
            <person name="Yoshinaga Y."/>
            <person name="Zwiers L.-H."/>
            <person name="Turgeon B."/>
            <person name="Goodwin S."/>
            <person name="Spatafora J."/>
            <person name="Crous P."/>
            <person name="Grigoriev I."/>
        </authorList>
    </citation>
    <scope>NUCLEOTIDE SEQUENCE</scope>
    <source>
        <strain evidence="3">CBS 480.64</strain>
    </source>
</reference>
<proteinExistence type="predicted"/>
<name>A0A6A7BV68_9PEZI</name>
<gene>
    <name evidence="3" type="ORF">K470DRAFT_234980</name>
</gene>
<dbReference type="Pfam" id="PF11911">
    <property type="entry name" value="DUF3429"/>
    <property type="match status" value="1"/>
</dbReference>
<dbReference type="EMBL" id="MU005997">
    <property type="protein sequence ID" value="KAF2859104.1"/>
    <property type="molecule type" value="Genomic_DNA"/>
</dbReference>
<feature type="transmembrane region" description="Helical" evidence="2">
    <location>
        <begin position="263"/>
        <end position="284"/>
    </location>
</feature>
<dbReference type="InterPro" id="IPR021836">
    <property type="entry name" value="DUF3429"/>
</dbReference>
<feature type="transmembrane region" description="Helical" evidence="2">
    <location>
        <begin position="183"/>
        <end position="204"/>
    </location>
</feature>
<feature type="compositionally biased region" description="Polar residues" evidence="1">
    <location>
        <begin position="74"/>
        <end position="89"/>
    </location>
</feature>
<dbReference type="Proteomes" id="UP000799421">
    <property type="component" value="Unassembled WGS sequence"/>
</dbReference>
<dbReference type="OrthoDB" id="194289at2759"/>
<organism evidence="3 4">
    <name type="scientific">Piedraia hortae CBS 480.64</name>
    <dbReference type="NCBI Taxonomy" id="1314780"/>
    <lineage>
        <taxon>Eukaryota</taxon>
        <taxon>Fungi</taxon>
        <taxon>Dikarya</taxon>
        <taxon>Ascomycota</taxon>
        <taxon>Pezizomycotina</taxon>
        <taxon>Dothideomycetes</taxon>
        <taxon>Dothideomycetidae</taxon>
        <taxon>Capnodiales</taxon>
        <taxon>Piedraiaceae</taxon>
        <taxon>Piedraia</taxon>
    </lineage>
</organism>
<evidence type="ECO:0000256" key="1">
    <source>
        <dbReference type="SAM" id="MobiDB-lite"/>
    </source>
</evidence>
<protein>
    <submittedName>
        <fullName evidence="3">Uncharacterized protein</fullName>
    </submittedName>
</protein>
<keyword evidence="4" id="KW-1185">Reference proteome</keyword>
<accession>A0A6A7BV68</accession>
<evidence type="ECO:0000313" key="3">
    <source>
        <dbReference type="EMBL" id="KAF2859104.1"/>
    </source>
</evidence>
<feature type="transmembrane region" description="Helical" evidence="2">
    <location>
        <begin position="216"/>
        <end position="243"/>
    </location>
</feature>
<dbReference type="PANTHER" id="PTHR15887">
    <property type="entry name" value="TRANSMEMBRANE PROTEIN 69"/>
    <property type="match status" value="1"/>
</dbReference>
<evidence type="ECO:0000256" key="2">
    <source>
        <dbReference type="SAM" id="Phobius"/>
    </source>
</evidence>